<dbReference type="Proteomes" id="UP001293254">
    <property type="component" value="Unassembled WGS sequence"/>
</dbReference>
<reference evidence="10" key="1">
    <citation type="submission" date="2020-06" db="EMBL/GenBank/DDBJ databases">
        <authorList>
            <person name="Li T."/>
            <person name="Hu X."/>
            <person name="Zhang T."/>
            <person name="Song X."/>
            <person name="Zhang H."/>
            <person name="Dai N."/>
            <person name="Sheng W."/>
            <person name="Hou X."/>
            <person name="Wei L."/>
        </authorList>
    </citation>
    <scope>NUCLEOTIDE SEQUENCE</scope>
    <source>
        <strain evidence="10">3651</strain>
        <tissue evidence="10">Leaf</tissue>
    </source>
</reference>
<evidence type="ECO:0000313" key="11">
    <source>
        <dbReference type="Proteomes" id="UP001293254"/>
    </source>
</evidence>
<evidence type="ECO:0000313" key="10">
    <source>
        <dbReference type="EMBL" id="KAK4422209.1"/>
    </source>
</evidence>
<dbReference type="EMBL" id="JACGWO010000007">
    <property type="protein sequence ID" value="KAK4422209.1"/>
    <property type="molecule type" value="Genomic_DNA"/>
</dbReference>
<keyword evidence="6" id="KW-0333">Golgi apparatus</keyword>
<evidence type="ECO:0000256" key="8">
    <source>
        <dbReference type="ARBA" id="ARBA00031347"/>
    </source>
</evidence>
<sequence>MFVKYSGSIHVLCMSLGWVGLDFRGLLPPLFEETVLNLFSNMTTAVEIFSLAEECPDDVTPPNLMEHPPLAVFINGVSTAMNELRPIKFENCAGVGSRAALISEAKNSFDRIGRLLASSKSQEPPKPLDNADEHSISENGHLPKVEKGVLHSTEQTPSAGVERKEQHNNSPQKEKQAINENVRGSPVIMNWS</sequence>
<dbReference type="PANTHER" id="PTHR21311:SF0">
    <property type="entry name" value="CONSERVED OLIGOMERIC GOLGI COMPLEX SUBUNIT 8"/>
    <property type="match status" value="1"/>
</dbReference>
<evidence type="ECO:0000256" key="6">
    <source>
        <dbReference type="ARBA" id="ARBA00023034"/>
    </source>
</evidence>
<dbReference type="AlphaFoldDB" id="A0AAE2CHH3"/>
<organism evidence="10 11">
    <name type="scientific">Sesamum alatum</name>
    <dbReference type="NCBI Taxonomy" id="300844"/>
    <lineage>
        <taxon>Eukaryota</taxon>
        <taxon>Viridiplantae</taxon>
        <taxon>Streptophyta</taxon>
        <taxon>Embryophyta</taxon>
        <taxon>Tracheophyta</taxon>
        <taxon>Spermatophyta</taxon>
        <taxon>Magnoliopsida</taxon>
        <taxon>eudicotyledons</taxon>
        <taxon>Gunneridae</taxon>
        <taxon>Pentapetalae</taxon>
        <taxon>asterids</taxon>
        <taxon>lamiids</taxon>
        <taxon>Lamiales</taxon>
        <taxon>Pedaliaceae</taxon>
        <taxon>Sesamum</taxon>
    </lineage>
</organism>
<evidence type="ECO:0000256" key="2">
    <source>
        <dbReference type="ARBA" id="ARBA00006419"/>
    </source>
</evidence>
<feature type="compositionally biased region" description="Basic and acidic residues" evidence="9">
    <location>
        <begin position="161"/>
        <end position="177"/>
    </location>
</feature>
<comment type="similarity">
    <text evidence="2">Belongs to the COG8 family.</text>
</comment>
<comment type="caution">
    <text evidence="10">The sequence shown here is derived from an EMBL/GenBank/DDBJ whole genome shotgun (WGS) entry which is preliminary data.</text>
</comment>
<keyword evidence="11" id="KW-1185">Reference proteome</keyword>
<dbReference type="InterPro" id="IPR007255">
    <property type="entry name" value="COG8"/>
</dbReference>
<evidence type="ECO:0000256" key="9">
    <source>
        <dbReference type="SAM" id="MobiDB-lite"/>
    </source>
</evidence>
<protein>
    <recommendedName>
        <fullName evidence="3">Conserved oligomeric Golgi complex subunit 8</fullName>
    </recommendedName>
    <alternativeName>
        <fullName evidence="8">Component of oligomeric Golgi complex 8</fullName>
    </alternativeName>
</protein>
<gene>
    <name evidence="10" type="ORF">Salat_1803200</name>
</gene>
<evidence type="ECO:0000256" key="1">
    <source>
        <dbReference type="ARBA" id="ARBA00004395"/>
    </source>
</evidence>
<keyword evidence="5" id="KW-0653">Protein transport</keyword>
<evidence type="ECO:0000256" key="3">
    <source>
        <dbReference type="ARBA" id="ARBA00020983"/>
    </source>
</evidence>
<dbReference type="GO" id="GO:0000139">
    <property type="term" value="C:Golgi membrane"/>
    <property type="evidence" value="ECO:0007669"/>
    <property type="project" value="UniProtKB-SubCell"/>
</dbReference>
<dbReference type="GO" id="GO:0017119">
    <property type="term" value="C:Golgi transport complex"/>
    <property type="evidence" value="ECO:0007669"/>
    <property type="project" value="InterPro"/>
</dbReference>
<dbReference type="GO" id="GO:0015031">
    <property type="term" value="P:protein transport"/>
    <property type="evidence" value="ECO:0007669"/>
    <property type="project" value="UniProtKB-KW"/>
</dbReference>
<comment type="subcellular location">
    <subcellularLocation>
        <location evidence="1">Golgi apparatus membrane</location>
        <topology evidence="1">Peripheral membrane protein</topology>
    </subcellularLocation>
</comment>
<proteinExistence type="inferred from homology"/>
<accession>A0AAE2CHH3</accession>
<evidence type="ECO:0000256" key="7">
    <source>
        <dbReference type="ARBA" id="ARBA00023136"/>
    </source>
</evidence>
<keyword evidence="4" id="KW-0813">Transport</keyword>
<dbReference type="Pfam" id="PF04124">
    <property type="entry name" value="Dor1"/>
    <property type="match status" value="1"/>
</dbReference>
<keyword evidence="7" id="KW-0472">Membrane</keyword>
<dbReference type="GO" id="GO:0006891">
    <property type="term" value="P:intra-Golgi vesicle-mediated transport"/>
    <property type="evidence" value="ECO:0007669"/>
    <property type="project" value="TreeGrafter"/>
</dbReference>
<reference evidence="10" key="2">
    <citation type="journal article" date="2024" name="Plant">
        <title>Genomic evolution and insights into agronomic trait innovations of Sesamum species.</title>
        <authorList>
            <person name="Miao H."/>
            <person name="Wang L."/>
            <person name="Qu L."/>
            <person name="Liu H."/>
            <person name="Sun Y."/>
            <person name="Le M."/>
            <person name="Wang Q."/>
            <person name="Wei S."/>
            <person name="Zheng Y."/>
            <person name="Lin W."/>
            <person name="Duan Y."/>
            <person name="Cao H."/>
            <person name="Xiong S."/>
            <person name="Wang X."/>
            <person name="Wei L."/>
            <person name="Li C."/>
            <person name="Ma Q."/>
            <person name="Ju M."/>
            <person name="Zhao R."/>
            <person name="Li G."/>
            <person name="Mu C."/>
            <person name="Tian Q."/>
            <person name="Mei H."/>
            <person name="Zhang T."/>
            <person name="Gao T."/>
            <person name="Zhang H."/>
        </authorList>
    </citation>
    <scope>NUCLEOTIDE SEQUENCE</scope>
    <source>
        <strain evidence="10">3651</strain>
    </source>
</reference>
<feature type="compositionally biased region" description="Basic and acidic residues" evidence="9">
    <location>
        <begin position="129"/>
        <end position="149"/>
    </location>
</feature>
<feature type="region of interest" description="Disordered" evidence="9">
    <location>
        <begin position="117"/>
        <end position="192"/>
    </location>
</feature>
<dbReference type="PANTHER" id="PTHR21311">
    <property type="entry name" value="CONSERVED OLIGOMERIC GOLGI COMPLEX COMPONENT 8"/>
    <property type="match status" value="1"/>
</dbReference>
<name>A0AAE2CHH3_9LAMI</name>
<evidence type="ECO:0000256" key="5">
    <source>
        <dbReference type="ARBA" id="ARBA00022927"/>
    </source>
</evidence>
<evidence type="ECO:0000256" key="4">
    <source>
        <dbReference type="ARBA" id="ARBA00022448"/>
    </source>
</evidence>